<keyword evidence="3" id="KW-1133">Transmembrane helix</keyword>
<dbReference type="Gene3D" id="3.30.1150.10">
    <property type="match status" value="1"/>
</dbReference>
<keyword evidence="2" id="KW-0812">Transmembrane</keyword>
<comment type="subcellular location">
    <subcellularLocation>
        <location evidence="1">Membrane</location>
        <topology evidence="1">Single-pass membrane protein</topology>
    </subcellularLocation>
</comment>
<evidence type="ECO:0000313" key="7">
    <source>
        <dbReference type="EMBL" id="RQH09736.1"/>
    </source>
</evidence>
<feature type="region of interest" description="Disordered" evidence="5">
    <location>
        <begin position="82"/>
        <end position="105"/>
    </location>
</feature>
<gene>
    <name evidence="7" type="ORF">D1Y85_00855</name>
</gene>
<organism evidence="7 8">
    <name type="scientific">Paraburkholderia dinghuensis</name>
    <dbReference type="NCBI Taxonomy" id="2305225"/>
    <lineage>
        <taxon>Bacteria</taxon>
        <taxon>Pseudomonadati</taxon>
        <taxon>Pseudomonadota</taxon>
        <taxon>Betaproteobacteria</taxon>
        <taxon>Burkholderiales</taxon>
        <taxon>Burkholderiaceae</taxon>
        <taxon>Paraburkholderia</taxon>
    </lineage>
</organism>
<evidence type="ECO:0000259" key="6">
    <source>
        <dbReference type="Pfam" id="PF03544"/>
    </source>
</evidence>
<evidence type="ECO:0000256" key="5">
    <source>
        <dbReference type="SAM" id="MobiDB-lite"/>
    </source>
</evidence>
<dbReference type="Proteomes" id="UP000272778">
    <property type="component" value="Unassembled WGS sequence"/>
</dbReference>
<protein>
    <submittedName>
        <fullName evidence="7">TonB family protein</fullName>
    </submittedName>
</protein>
<proteinExistence type="predicted"/>
<dbReference type="OrthoDB" id="9016560at2"/>
<keyword evidence="4" id="KW-0472">Membrane</keyword>
<dbReference type="AlphaFoldDB" id="A0A3N6QAV4"/>
<dbReference type="NCBIfam" id="TIGR01352">
    <property type="entry name" value="tonB_Cterm"/>
    <property type="match status" value="1"/>
</dbReference>
<dbReference type="SUPFAM" id="SSF74653">
    <property type="entry name" value="TolA/TonB C-terminal domain"/>
    <property type="match status" value="1"/>
</dbReference>
<dbReference type="InterPro" id="IPR006260">
    <property type="entry name" value="TonB/TolA_C"/>
</dbReference>
<dbReference type="EMBL" id="RQIS01000001">
    <property type="protein sequence ID" value="RQH09736.1"/>
    <property type="molecule type" value="Genomic_DNA"/>
</dbReference>
<sequence length="124" mass="14347">MPLMDKLLARAVASDELSRKVIVRVLLDDKGRIQDVILKRSSGNAADDARALVEIREMRFPPGKIDSKSTRRWHELAYSIGPRRMKRERRNTPPPARSRKSSANGTGIKKLCDRIVRLLFRWRR</sequence>
<evidence type="ECO:0000313" key="8">
    <source>
        <dbReference type="Proteomes" id="UP000272778"/>
    </source>
</evidence>
<dbReference type="GO" id="GO:0016020">
    <property type="term" value="C:membrane"/>
    <property type="evidence" value="ECO:0007669"/>
    <property type="project" value="UniProtKB-SubCell"/>
</dbReference>
<feature type="domain" description="TonB C-terminal" evidence="6">
    <location>
        <begin position="20"/>
        <end position="76"/>
    </location>
</feature>
<comment type="caution">
    <text evidence="7">The sequence shown here is derived from an EMBL/GenBank/DDBJ whole genome shotgun (WGS) entry which is preliminary data.</text>
</comment>
<evidence type="ECO:0000256" key="1">
    <source>
        <dbReference type="ARBA" id="ARBA00004167"/>
    </source>
</evidence>
<name>A0A3N6QAV4_9BURK</name>
<evidence type="ECO:0000256" key="4">
    <source>
        <dbReference type="ARBA" id="ARBA00023136"/>
    </source>
</evidence>
<evidence type="ECO:0000256" key="3">
    <source>
        <dbReference type="ARBA" id="ARBA00022989"/>
    </source>
</evidence>
<dbReference type="Pfam" id="PF03544">
    <property type="entry name" value="TonB_C"/>
    <property type="match status" value="1"/>
</dbReference>
<evidence type="ECO:0000256" key="2">
    <source>
        <dbReference type="ARBA" id="ARBA00022692"/>
    </source>
</evidence>
<accession>A0A3N6QAV4</accession>
<dbReference type="InterPro" id="IPR037682">
    <property type="entry name" value="TonB_C"/>
</dbReference>
<keyword evidence="8" id="KW-1185">Reference proteome</keyword>
<dbReference type="GO" id="GO:0055085">
    <property type="term" value="P:transmembrane transport"/>
    <property type="evidence" value="ECO:0007669"/>
    <property type="project" value="InterPro"/>
</dbReference>
<reference evidence="7 8" key="1">
    <citation type="submission" date="2018-11" db="EMBL/GenBank/DDBJ databases">
        <title>Paraburkholderia sp. DHOA04, isolated from soil.</title>
        <authorList>
            <person name="Gao Z.-H."/>
            <person name="Qiu L.-H."/>
            <person name="Fu J.-C."/>
        </authorList>
    </citation>
    <scope>NUCLEOTIDE SEQUENCE [LARGE SCALE GENOMIC DNA]</scope>
    <source>
        <strain evidence="7 8">DHOA04</strain>
    </source>
</reference>